<dbReference type="Pfam" id="PF01535">
    <property type="entry name" value="PPR"/>
    <property type="match status" value="4"/>
</dbReference>
<dbReference type="AlphaFoldDB" id="A0A7J6X6L7"/>
<feature type="repeat" description="PPR" evidence="3">
    <location>
        <begin position="284"/>
        <end position="318"/>
    </location>
</feature>
<name>A0A7J6X6L7_THATH</name>
<evidence type="ECO:0000256" key="1">
    <source>
        <dbReference type="ARBA" id="ARBA00022737"/>
    </source>
</evidence>
<feature type="repeat" description="PPR" evidence="3">
    <location>
        <begin position="346"/>
        <end position="380"/>
    </location>
</feature>
<feature type="repeat" description="PPR" evidence="3">
    <location>
        <begin position="447"/>
        <end position="481"/>
    </location>
</feature>
<comment type="caution">
    <text evidence="4">The sequence shown here is derived from an EMBL/GenBank/DDBJ whole genome shotgun (WGS) entry which is preliminary data.</text>
</comment>
<dbReference type="InterPro" id="IPR046960">
    <property type="entry name" value="PPR_At4g14850-like_plant"/>
</dbReference>
<keyword evidence="5" id="KW-1185">Reference proteome</keyword>
<dbReference type="Gene3D" id="1.25.40.10">
    <property type="entry name" value="Tetratricopeptide repeat domain"/>
    <property type="match status" value="5"/>
</dbReference>
<dbReference type="PANTHER" id="PTHR47926:SF472">
    <property type="entry name" value="REPEAT (PPR) SUPERFAMILY PROTEIN, PUTATIVE-RELATED"/>
    <property type="match status" value="1"/>
</dbReference>
<evidence type="ECO:0000256" key="3">
    <source>
        <dbReference type="PROSITE-ProRule" id="PRU00708"/>
    </source>
</evidence>
<comment type="similarity">
    <text evidence="2">Belongs to the PPR family. PCMP-E subfamily.</text>
</comment>
<reference evidence="4 5" key="1">
    <citation type="submission" date="2020-06" db="EMBL/GenBank/DDBJ databases">
        <title>Transcriptomic and genomic resources for Thalictrum thalictroides and T. hernandezii: Facilitating candidate gene discovery in an emerging model plant lineage.</title>
        <authorList>
            <person name="Arias T."/>
            <person name="Riano-Pachon D.M."/>
            <person name="Di Stilio V.S."/>
        </authorList>
    </citation>
    <scope>NUCLEOTIDE SEQUENCE [LARGE SCALE GENOMIC DNA]</scope>
    <source>
        <strain evidence="5">cv. WT478/WT964</strain>
        <tissue evidence="4">Leaves</tissue>
    </source>
</reference>
<feature type="repeat" description="PPR" evidence="3">
    <location>
        <begin position="584"/>
        <end position="618"/>
    </location>
</feature>
<feature type="repeat" description="PPR" evidence="3">
    <location>
        <begin position="213"/>
        <end position="243"/>
    </location>
</feature>
<organism evidence="4 5">
    <name type="scientific">Thalictrum thalictroides</name>
    <name type="common">Rue-anemone</name>
    <name type="synonym">Anemone thalictroides</name>
    <dbReference type="NCBI Taxonomy" id="46969"/>
    <lineage>
        <taxon>Eukaryota</taxon>
        <taxon>Viridiplantae</taxon>
        <taxon>Streptophyta</taxon>
        <taxon>Embryophyta</taxon>
        <taxon>Tracheophyta</taxon>
        <taxon>Spermatophyta</taxon>
        <taxon>Magnoliopsida</taxon>
        <taxon>Ranunculales</taxon>
        <taxon>Ranunculaceae</taxon>
        <taxon>Thalictroideae</taxon>
        <taxon>Thalictrum</taxon>
    </lineage>
</organism>
<dbReference type="OrthoDB" id="185373at2759"/>
<dbReference type="InterPro" id="IPR046848">
    <property type="entry name" value="E_motif"/>
</dbReference>
<sequence length="679" mass="76028">MKIATAAAAARSQQEVQIANAFTTLYHQFNGQLDCRVCGHLLQQCINHRNGLARQGKQIHAHIVLNSVTPQSFLASKLINFYSKTDHLVEARKVFDQIPHKNIFSWNAMFIAYSIHEKHKQTLKLFYSLVKVTSSTIDQIPPLKPDNFTITCVLKALMTLFPDSKIAKVIHGFVLQHGYFCDIFVVNALVKFYAKSGDFGFARRLFDTTSEKDIVTWNSMISAYSHGGLYEECLDLYREMVGSVGLIPNEVTMVSVLQACAESNNLAFGSEVHRYIIDNNIKVDAAVCNTIIRFYAKCGNLDYARELFDEMDDRDFVSYGSMISSYMNHGFVEKAMELFRELQVPELSTWNAVLSGLVQNNLHDGIPELIQEMQAKGCRPNAVTLSSVLPTFSHFSQLKAGKQIHCYVIRNSYDGNIYVASALIDLYGKTGSLQTAHWLFNECRDKSVIIWTSIISAYAAHGDADAALTLFTDMLTCGVKPDPVTFTAVLAACAHAGLVDKAYKIFEAMFPVYGIFPSLEHYACMVGVLSRAGRLYEAKSFILKMPVEPCAKVWGALVSGVSVSGDVELGMFVCDRLFELEPDKSWNYIFLANLYSQAGQWDEAERVREKMRNMGVKKSSGCSWIETSGGLLSFTAGDISRNMEDMNEMLELLIQMMKEEGYVATIELDEENVFCNEST</sequence>
<dbReference type="InterPro" id="IPR011990">
    <property type="entry name" value="TPR-like_helical_dom_sf"/>
</dbReference>
<dbReference type="Pfam" id="PF13041">
    <property type="entry name" value="PPR_2"/>
    <property type="match status" value="3"/>
</dbReference>
<evidence type="ECO:0000313" key="4">
    <source>
        <dbReference type="EMBL" id="KAF5204475.1"/>
    </source>
</evidence>
<dbReference type="GO" id="GO:0003723">
    <property type="term" value="F:RNA binding"/>
    <property type="evidence" value="ECO:0007669"/>
    <property type="project" value="InterPro"/>
</dbReference>
<dbReference type="NCBIfam" id="TIGR00756">
    <property type="entry name" value="PPR"/>
    <property type="match status" value="6"/>
</dbReference>
<dbReference type="InterPro" id="IPR002885">
    <property type="entry name" value="PPR_rpt"/>
</dbReference>
<dbReference type="Proteomes" id="UP000554482">
    <property type="component" value="Unassembled WGS sequence"/>
</dbReference>
<protein>
    <submittedName>
        <fullName evidence="4">Pentatricopeptide repeat-containing protein</fullName>
    </submittedName>
</protein>
<evidence type="ECO:0000313" key="5">
    <source>
        <dbReference type="Proteomes" id="UP000554482"/>
    </source>
</evidence>
<gene>
    <name evidence="4" type="ORF">FRX31_005936</name>
</gene>
<dbReference type="FunFam" id="1.25.40.10:FF:000090">
    <property type="entry name" value="Pentatricopeptide repeat-containing protein, chloroplastic"/>
    <property type="match status" value="1"/>
</dbReference>
<dbReference type="FunFam" id="1.25.40.10:FF:000196">
    <property type="entry name" value="Pentatricopeptide repeat-containing protein At4g14850"/>
    <property type="match status" value="1"/>
</dbReference>
<dbReference type="SUPFAM" id="SSF48452">
    <property type="entry name" value="TPR-like"/>
    <property type="match status" value="1"/>
</dbReference>
<dbReference type="PROSITE" id="PS51375">
    <property type="entry name" value="PPR"/>
    <property type="match status" value="6"/>
</dbReference>
<evidence type="ECO:0000256" key="2">
    <source>
        <dbReference type="ARBA" id="ARBA00061659"/>
    </source>
</evidence>
<keyword evidence="1" id="KW-0677">Repeat</keyword>
<dbReference type="EMBL" id="JABWDY010005362">
    <property type="protein sequence ID" value="KAF5204475.1"/>
    <property type="molecule type" value="Genomic_DNA"/>
</dbReference>
<proteinExistence type="inferred from homology"/>
<dbReference type="Pfam" id="PF20431">
    <property type="entry name" value="E_motif"/>
    <property type="match status" value="1"/>
</dbReference>
<accession>A0A7J6X6L7</accession>
<dbReference type="GO" id="GO:0009451">
    <property type="term" value="P:RNA modification"/>
    <property type="evidence" value="ECO:0007669"/>
    <property type="project" value="InterPro"/>
</dbReference>
<dbReference type="PANTHER" id="PTHR47926">
    <property type="entry name" value="PENTATRICOPEPTIDE REPEAT-CONTAINING PROTEIN"/>
    <property type="match status" value="1"/>
</dbReference>
<feature type="repeat" description="PPR" evidence="3">
    <location>
        <begin position="482"/>
        <end position="517"/>
    </location>
</feature>